<dbReference type="GO" id="GO:0003676">
    <property type="term" value="F:nucleic acid binding"/>
    <property type="evidence" value="ECO:0007669"/>
    <property type="project" value="InterPro"/>
</dbReference>
<organism evidence="2 3">
    <name type="scientific">Candidatus Roizmanbacteria bacterium CG23_combo_of_CG06-09_8_20_14_all_35_49</name>
    <dbReference type="NCBI Taxonomy" id="1974863"/>
    <lineage>
        <taxon>Bacteria</taxon>
        <taxon>Candidatus Roizmaniibacteriota</taxon>
    </lineage>
</organism>
<dbReference type="Pfam" id="PF13482">
    <property type="entry name" value="RNase_H_2"/>
    <property type="match status" value="1"/>
</dbReference>
<proteinExistence type="predicted"/>
<dbReference type="Proteomes" id="UP000231025">
    <property type="component" value="Unassembled WGS sequence"/>
</dbReference>
<reference evidence="2 3" key="1">
    <citation type="submission" date="2017-09" db="EMBL/GenBank/DDBJ databases">
        <title>Depth-based differentiation of microbial function through sediment-hosted aquifers and enrichment of novel symbionts in the deep terrestrial subsurface.</title>
        <authorList>
            <person name="Probst A.J."/>
            <person name="Ladd B."/>
            <person name="Jarett J.K."/>
            <person name="Geller-Mcgrath D.E."/>
            <person name="Sieber C.M."/>
            <person name="Emerson J.B."/>
            <person name="Anantharaman K."/>
            <person name="Thomas B.C."/>
            <person name="Malmstrom R."/>
            <person name="Stieglmeier M."/>
            <person name="Klingl A."/>
            <person name="Woyke T."/>
            <person name="Ryan C.M."/>
            <person name="Banfield J.F."/>
        </authorList>
    </citation>
    <scope>NUCLEOTIDE SEQUENCE [LARGE SCALE GENOMIC DNA]</scope>
    <source>
        <strain evidence="2">CG23_combo_of_CG06-09_8_20_14_all_35_49</strain>
    </source>
</reference>
<sequence length="193" mass="22570">MKKFPLVFDLETKHSFRDFSDPKKLEITVAAIFNYENNETKVFTEKEINKLFPIFESASYIIGYNVKNFDLAVLQAYYPGRVEVFPTFDILEDIKEKIGKRISLNEVVIATLAKKKTGHGLQAINLFKEGRIDELKKYCLDDVMLTKELFEYGIKNQEIFYLNEKGKVTIKVDWKKYLEEEKKTSDTPLTLPF</sequence>
<feature type="domain" description="YprB ribonuclease H-like" evidence="1">
    <location>
        <begin position="8"/>
        <end position="151"/>
    </location>
</feature>
<comment type="caution">
    <text evidence="2">The sequence shown here is derived from an EMBL/GenBank/DDBJ whole genome shotgun (WGS) entry which is preliminary data.</text>
</comment>
<dbReference type="EMBL" id="PCRE01000051">
    <property type="protein sequence ID" value="PIP14706.1"/>
    <property type="molecule type" value="Genomic_DNA"/>
</dbReference>
<accession>A0A2G9Y692</accession>
<dbReference type="Gene3D" id="3.30.420.10">
    <property type="entry name" value="Ribonuclease H-like superfamily/Ribonuclease H"/>
    <property type="match status" value="1"/>
</dbReference>
<evidence type="ECO:0000259" key="1">
    <source>
        <dbReference type="Pfam" id="PF13482"/>
    </source>
</evidence>
<gene>
    <name evidence="2" type="ORF">COX47_03720</name>
</gene>
<protein>
    <recommendedName>
        <fullName evidence="1">YprB ribonuclease H-like domain-containing protein</fullName>
    </recommendedName>
</protein>
<dbReference type="AlphaFoldDB" id="A0A2G9Y692"/>
<dbReference type="InterPro" id="IPR012337">
    <property type="entry name" value="RNaseH-like_sf"/>
</dbReference>
<dbReference type="InterPro" id="IPR038720">
    <property type="entry name" value="YprB_RNase_H-like_dom"/>
</dbReference>
<dbReference type="InterPro" id="IPR036397">
    <property type="entry name" value="RNaseH_sf"/>
</dbReference>
<name>A0A2G9Y692_9BACT</name>
<evidence type="ECO:0000313" key="2">
    <source>
        <dbReference type="EMBL" id="PIP14706.1"/>
    </source>
</evidence>
<evidence type="ECO:0000313" key="3">
    <source>
        <dbReference type="Proteomes" id="UP000231025"/>
    </source>
</evidence>
<dbReference type="SUPFAM" id="SSF53098">
    <property type="entry name" value="Ribonuclease H-like"/>
    <property type="match status" value="1"/>
</dbReference>